<dbReference type="RefSeq" id="WP_051169803.1">
    <property type="nucleotide sequence ID" value="NZ_JACHWV010000001.1"/>
</dbReference>
<name>A0A2T1NHB4_9FLAO</name>
<comment type="caution">
    <text evidence="2">The sequence shown here is derived from an EMBL/GenBank/DDBJ whole genome shotgun (WGS) entry which is preliminary data.</text>
</comment>
<sequence length="179" mass="19278">MKKLLLPLALILLISFKVSAQEDNQGLKGAWWALGQLEFNDDEASDTSTFGIMPVVGTFVSPSVTVGLGVGYSSVKVADADAVDAVTVMPLARKYWNINEKFYIFGQADVPLTFYDGATGYGFNLRPGVDFFVSNVLTLEATFGQFGYNAISPDEGDAVGTTSLGFNSMDVNFGIKLLF</sequence>
<dbReference type="AlphaFoldDB" id="A0A2T1NHB4"/>
<gene>
    <name evidence="2" type="ORF">C7H61_06315</name>
</gene>
<organism evidence="2 3">
    <name type="scientific">Mesoflavibacter zeaxanthinifaciens subsp. sabulilitoris</name>
    <dbReference type="NCBI Taxonomy" id="1520893"/>
    <lineage>
        <taxon>Bacteria</taxon>
        <taxon>Pseudomonadati</taxon>
        <taxon>Bacteroidota</taxon>
        <taxon>Flavobacteriia</taxon>
        <taxon>Flavobacteriales</taxon>
        <taxon>Flavobacteriaceae</taxon>
        <taxon>Mesoflavibacter</taxon>
    </lineage>
</organism>
<feature type="chain" id="PRO_5015656332" description="Outer membrane protein beta-barrel domain-containing protein" evidence="1">
    <location>
        <begin position="21"/>
        <end position="179"/>
    </location>
</feature>
<keyword evidence="3" id="KW-1185">Reference proteome</keyword>
<evidence type="ECO:0000313" key="2">
    <source>
        <dbReference type="EMBL" id="PSG92186.1"/>
    </source>
</evidence>
<evidence type="ECO:0008006" key="4">
    <source>
        <dbReference type="Google" id="ProtNLM"/>
    </source>
</evidence>
<evidence type="ECO:0000256" key="1">
    <source>
        <dbReference type="SAM" id="SignalP"/>
    </source>
</evidence>
<accession>A0A2T1NHB4</accession>
<dbReference type="InterPro" id="IPR011250">
    <property type="entry name" value="OMP/PagP_B-barrel"/>
</dbReference>
<reference evidence="2 3" key="1">
    <citation type="submission" date="2018-03" db="EMBL/GenBank/DDBJ databases">
        <title>Mesoflavibacter sp. HG37 and Mesoflavibacter sp. HG96 sp.nov., two marine bacteria isolated from seawater of Western Pacific Ocean.</title>
        <authorList>
            <person name="Cheng H."/>
            <person name="Wu Y.-H."/>
            <person name="Guo L.-L."/>
            <person name="Xu X.-W."/>
        </authorList>
    </citation>
    <scope>NUCLEOTIDE SEQUENCE [LARGE SCALE GENOMIC DNA]</scope>
    <source>
        <strain evidence="2 3">KCTC 42117</strain>
    </source>
</reference>
<proteinExistence type="predicted"/>
<protein>
    <recommendedName>
        <fullName evidence="4">Outer membrane protein beta-barrel domain-containing protein</fullName>
    </recommendedName>
</protein>
<keyword evidence="1" id="KW-0732">Signal</keyword>
<evidence type="ECO:0000313" key="3">
    <source>
        <dbReference type="Proteomes" id="UP000238430"/>
    </source>
</evidence>
<dbReference type="Proteomes" id="UP000238430">
    <property type="component" value="Unassembled WGS sequence"/>
</dbReference>
<dbReference type="OrthoDB" id="945117at2"/>
<dbReference type="EMBL" id="PXOT01000020">
    <property type="protein sequence ID" value="PSG92186.1"/>
    <property type="molecule type" value="Genomic_DNA"/>
</dbReference>
<dbReference type="SUPFAM" id="SSF56925">
    <property type="entry name" value="OMPA-like"/>
    <property type="match status" value="1"/>
</dbReference>
<feature type="signal peptide" evidence="1">
    <location>
        <begin position="1"/>
        <end position="20"/>
    </location>
</feature>